<evidence type="ECO:0000313" key="3">
    <source>
        <dbReference type="Proteomes" id="UP001057375"/>
    </source>
</evidence>
<feature type="non-terminal residue" evidence="2">
    <location>
        <position position="1"/>
    </location>
</feature>
<proteinExistence type="predicted"/>
<feature type="region of interest" description="Disordered" evidence="1">
    <location>
        <begin position="103"/>
        <end position="145"/>
    </location>
</feature>
<name>A0ABQ5JTP2_9EUKA</name>
<reference evidence="2" key="1">
    <citation type="submission" date="2022-03" db="EMBL/GenBank/DDBJ databases">
        <title>Draft genome sequence of Aduncisulcus paluster, a free-living microaerophilic Fornicata.</title>
        <authorList>
            <person name="Yuyama I."/>
            <person name="Kume K."/>
            <person name="Tamura T."/>
            <person name="Inagaki Y."/>
            <person name="Hashimoto T."/>
        </authorList>
    </citation>
    <scope>NUCLEOTIDE SEQUENCE</scope>
    <source>
        <strain evidence="2">NY0171</strain>
    </source>
</reference>
<sequence>TKKTHSCSLNGEDDVDEFASRERDRSSSSSSSSMSSTSITSELSPICEEDVTLLSTLLSHRSFSHTAQNINSSCILLSPVVNKSPAMAMQVLSQSIFRNVTPSGVASSGVAGDGPSGERQSSPTTHLSPQFSPSQPGVLRDGQSGMVKNKNRFEKVAEEEMEADESDHHHDHHQADISSQSQTISFPEKPQFFEWTRDLFPYTSIDYKPKLLSLCLSALLLSSFHFVIIGDDYDLVNFHIWFFSHFLPPSERVNTYFCSPHHSHSIFSHVPLQGLHSSWIEGRNIEADILTSVPHRLAILRIDPDLSSSSPEPSRHCLRSVALTPPLPLYLPLRCKFLQSSCLLKCVGVGGQGIEEEDSQRSQNRHSRPDGSRTETSVDNERFTRDRVGSERIRVRKRGLSECDVREIERFRSSSSTQLISRDDVHIYQLHKSESGRQKRKGVEAVVVCSPSEDDDSGNEDFPIPMPELTVGMWNRKGKPRNPALIPLSEQIKEKDREREKRDEKKRTEEAQNPMSSSEYPSLSHIHSVMNVLKTIKKTCMECVKILQPHTRSPMSIHNFCSDLFAAALMREKMRQLEQLSIGRAPSEEDIDARRMTSGVILQNHSYLFIRRYIEKSQLFLSCILTHIQQENPGKNVYVPTSFSGEGVVRGCTDRTFLKRLLFGLDCCEMLDAERRKKLEAKLKSKKFRKKEEMKFADNMDLYVVNQQETSVLLGVCEYFQHGIFNSLEGMI</sequence>
<comment type="caution">
    <text evidence="2">The sequence shown here is derived from an EMBL/GenBank/DDBJ whole genome shotgun (WGS) entry which is preliminary data.</text>
</comment>
<feature type="compositionally biased region" description="Polar residues" evidence="1">
    <location>
        <begin position="511"/>
        <end position="521"/>
    </location>
</feature>
<organism evidence="2 3">
    <name type="scientific">Aduncisulcus paluster</name>
    <dbReference type="NCBI Taxonomy" id="2918883"/>
    <lineage>
        <taxon>Eukaryota</taxon>
        <taxon>Metamonada</taxon>
        <taxon>Carpediemonas-like organisms</taxon>
        <taxon>Aduncisulcus</taxon>
    </lineage>
</organism>
<feature type="compositionally biased region" description="Basic and acidic residues" evidence="1">
    <location>
        <begin position="491"/>
        <end position="510"/>
    </location>
</feature>
<keyword evidence="3" id="KW-1185">Reference proteome</keyword>
<evidence type="ECO:0000256" key="1">
    <source>
        <dbReference type="SAM" id="MobiDB-lite"/>
    </source>
</evidence>
<feature type="compositionally biased region" description="Basic and acidic residues" evidence="1">
    <location>
        <begin position="166"/>
        <end position="175"/>
    </location>
</feature>
<feature type="compositionally biased region" description="Polar residues" evidence="1">
    <location>
        <begin position="118"/>
        <end position="135"/>
    </location>
</feature>
<accession>A0ABQ5JTP2</accession>
<evidence type="ECO:0000313" key="2">
    <source>
        <dbReference type="EMBL" id="GKT16783.1"/>
    </source>
</evidence>
<protein>
    <submittedName>
        <fullName evidence="2">Uncharacterized protein</fullName>
    </submittedName>
</protein>
<dbReference type="EMBL" id="BQXS01011790">
    <property type="protein sequence ID" value="GKT16783.1"/>
    <property type="molecule type" value="Genomic_DNA"/>
</dbReference>
<feature type="compositionally biased region" description="Low complexity" evidence="1">
    <location>
        <begin position="27"/>
        <end position="41"/>
    </location>
</feature>
<feature type="region of interest" description="Disordered" evidence="1">
    <location>
        <begin position="157"/>
        <end position="182"/>
    </location>
</feature>
<dbReference type="Proteomes" id="UP001057375">
    <property type="component" value="Unassembled WGS sequence"/>
</dbReference>
<feature type="region of interest" description="Disordered" evidence="1">
    <location>
        <begin position="1"/>
        <end position="41"/>
    </location>
</feature>
<gene>
    <name evidence="2" type="ORF">ADUPG1_010982</name>
</gene>
<feature type="region of interest" description="Disordered" evidence="1">
    <location>
        <begin position="475"/>
        <end position="521"/>
    </location>
</feature>
<feature type="region of interest" description="Disordered" evidence="1">
    <location>
        <begin position="354"/>
        <end position="385"/>
    </location>
</feature>